<comment type="caution">
    <text evidence="2">The sequence shown here is derived from an EMBL/GenBank/DDBJ whole genome shotgun (WGS) entry which is preliminary data.</text>
</comment>
<organism evidence="2 3">
    <name type="scientific">Nocardia aurantiaca</name>
    <dbReference type="NCBI Taxonomy" id="2675850"/>
    <lineage>
        <taxon>Bacteria</taxon>
        <taxon>Bacillati</taxon>
        <taxon>Actinomycetota</taxon>
        <taxon>Actinomycetes</taxon>
        <taxon>Mycobacteriales</taxon>
        <taxon>Nocardiaceae</taxon>
        <taxon>Nocardia</taxon>
    </lineage>
</organism>
<dbReference type="EMBL" id="WMBB01000019">
    <property type="protein sequence ID" value="MTE17035.1"/>
    <property type="molecule type" value="Genomic_DNA"/>
</dbReference>
<keyword evidence="3" id="KW-1185">Reference proteome</keyword>
<proteinExistence type="predicted"/>
<reference evidence="2 3" key="1">
    <citation type="submission" date="2019-11" db="EMBL/GenBank/DDBJ databases">
        <title>Nocardia sp. nov. CT2-14 isolated from soil.</title>
        <authorList>
            <person name="Kanchanasin P."/>
            <person name="Tanasupawat S."/>
            <person name="Yuki M."/>
            <person name="Kudo T."/>
        </authorList>
    </citation>
    <scope>NUCLEOTIDE SEQUENCE [LARGE SCALE GENOMIC DNA]</scope>
    <source>
        <strain evidence="2 3">CT2-14</strain>
    </source>
</reference>
<evidence type="ECO:0000256" key="1">
    <source>
        <dbReference type="SAM" id="MobiDB-lite"/>
    </source>
</evidence>
<name>A0A6I3L9D5_9NOCA</name>
<accession>A0A6I3L9D5</accession>
<evidence type="ECO:0000313" key="3">
    <source>
        <dbReference type="Proteomes" id="UP000432464"/>
    </source>
</evidence>
<feature type="region of interest" description="Disordered" evidence="1">
    <location>
        <begin position="1"/>
        <end position="53"/>
    </location>
</feature>
<protein>
    <submittedName>
        <fullName evidence="2">Uncharacterized protein</fullName>
    </submittedName>
</protein>
<gene>
    <name evidence="2" type="ORF">GLP40_30385</name>
</gene>
<dbReference type="AlphaFoldDB" id="A0A6I3L9D5"/>
<feature type="compositionally biased region" description="Low complexity" evidence="1">
    <location>
        <begin position="25"/>
        <end position="41"/>
    </location>
</feature>
<dbReference type="RefSeq" id="WP_154791460.1">
    <property type="nucleotide sequence ID" value="NZ_WMBB01000019.1"/>
</dbReference>
<evidence type="ECO:0000313" key="2">
    <source>
        <dbReference type="EMBL" id="MTE17035.1"/>
    </source>
</evidence>
<sequence>MSLPIRVTPRAGHATSAPRPGSRCSATAASTNTASPASKSSYARGPKTSQGRDITIEIDFDAGDTGSEPVSIRPREAVRLAGDLLADAARALAAQDADPAQVAAVLALADQVHAHASHPELSPITR</sequence>
<dbReference type="Proteomes" id="UP000432464">
    <property type="component" value="Unassembled WGS sequence"/>
</dbReference>